<comment type="caution">
    <text evidence="1">The sequence shown here is derived from an EMBL/GenBank/DDBJ whole genome shotgun (WGS) entry which is preliminary data.</text>
</comment>
<sequence length="417" mass="46718">MSYASVSWTKAPSPPSAYITLASRSCALISEVFAFSELSAVTYPLPMDKWIECLQRQPISKALFLISFEIYMDTASSSVVVRATAGVLGHQFNVFTIGLPDGRKTHIRVDYRDTPIVLGSETRLDVSLSDDHAALTKDSRLISRIVAPTRAAAEKSGPSLAALTSLFTVAYKRHIPRPYSVTGYNCFWMTDMLFYAIARRYEALWIAGRHKPDEPLRRYLRREAGVLDTAVSCATEKEGARRFAMWTGSTWRRIQVWATQNRDDRVMMHDDESKAPDNEVVISLNDAHVALTACSRLISRVAALDPTPPAAEAEGELSLSALTSLFALAHAHHVLRPYTVYGHSCFWMSDMLFYAVARRYAAHWLAGSPTPDAPLRRYLRDETGVLETVACATEYESARRVTQWTGNRVRRLQVWSS</sequence>
<dbReference type="Proteomes" id="UP000184267">
    <property type="component" value="Unassembled WGS sequence"/>
</dbReference>
<evidence type="ECO:0000313" key="2">
    <source>
        <dbReference type="Proteomes" id="UP000184267"/>
    </source>
</evidence>
<dbReference type="AlphaFoldDB" id="A0A1M2W559"/>
<name>A0A1M2W559_TRAPU</name>
<reference evidence="1 2" key="1">
    <citation type="submission" date="2016-10" db="EMBL/GenBank/DDBJ databases">
        <title>Genome sequence of the basidiomycete white-rot fungus Trametes pubescens.</title>
        <authorList>
            <person name="Makela M.R."/>
            <person name="Granchi Z."/>
            <person name="Peng M."/>
            <person name="De Vries R.P."/>
            <person name="Grigoriev I."/>
            <person name="Riley R."/>
            <person name="Hilden K."/>
        </authorList>
    </citation>
    <scope>NUCLEOTIDE SEQUENCE [LARGE SCALE GENOMIC DNA]</scope>
    <source>
        <strain evidence="1 2">FBCC735</strain>
    </source>
</reference>
<dbReference type="EMBL" id="MNAD01000215">
    <property type="protein sequence ID" value="OJT14999.1"/>
    <property type="molecule type" value="Genomic_DNA"/>
</dbReference>
<gene>
    <name evidence="1" type="ORF">TRAPUB_8442</name>
</gene>
<evidence type="ECO:0000313" key="1">
    <source>
        <dbReference type="EMBL" id="OJT14999.1"/>
    </source>
</evidence>
<proteinExistence type="predicted"/>
<accession>A0A1M2W559</accession>
<protein>
    <submittedName>
        <fullName evidence="1">Uncharacterized protein</fullName>
    </submittedName>
</protein>
<keyword evidence="2" id="KW-1185">Reference proteome</keyword>
<dbReference type="OrthoDB" id="2756360at2759"/>
<dbReference type="OMA" id="DVFSRNC"/>
<organism evidence="1 2">
    <name type="scientific">Trametes pubescens</name>
    <name type="common">White-rot fungus</name>
    <dbReference type="NCBI Taxonomy" id="154538"/>
    <lineage>
        <taxon>Eukaryota</taxon>
        <taxon>Fungi</taxon>
        <taxon>Dikarya</taxon>
        <taxon>Basidiomycota</taxon>
        <taxon>Agaricomycotina</taxon>
        <taxon>Agaricomycetes</taxon>
        <taxon>Polyporales</taxon>
        <taxon>Polyporaceae</taxon>
        <taxon>Trametes</taxon>
    </lineage>
</organism>